<evidence type="ECO:0000256" key="2">
    <source>
        <dbReference type="ARBA" id="ARBA00022553"/>
    </source>
</evidence>
<dbReference type="EMBL" id="CP041969">
    <property type="protein sequence ID" value="QMV40603.1"/>
    <property type="molecule type" value="Genomic_DNA"/>
</dbReference>
<dbReference type="InterPro" id="IPR036736">
    <property type="entry name" value="ACP-like_sf"/>
</dbReference>
<evidence type="ECO:0000313" key="5">
    <source>
        <dbReference type="Proteomes" id="UP000515679"/>
    </source>
</evidence>
<accession>A0A7G5BUG9</accession>
<keyword evidence="1" id="KW-0596">Phosphopantetheine</keyword>
<dbReference type="PROSITE" id="PS50075">
    <property type="entry name" value="CARRIER"/>
    <property type="match status" value="1"/>
</dbReference>
<reference evidence="4 5" key="1">
    <citation type="submission" date="2019-07" db="EMBL/GenBank/DDBJ databases">
        <authorList>
            <person name="Kim J.K."/>
            <person name="Cheong H.-M."/>
            <person name="Choi Y."/>
            <person name="Hwang K.J."/>
            <person name="Lee S."/>
            <person name="Choi C."/>
        </authorList>
    </citation>
    <scope>NUCLEOTIDE SEQUENCE [LARGE SCALE GENOMIC DNA]</scope>
    <source>
        <strain evidence="4 5">KS 22</strain>
    </source>
</reference>
<keyword evidence="2" id="KW-0597">Phosphoprotein</keyword>
<dbReference type="InterPro" id="IPR006162">
    <property type="entry name" value="Ppantetheine_attach_site"/>
</dbReference>
<evidence type="ECO:0000256" key="1">
    <source>
        <dbReference type="ARBA" id="ARBA00022450"/>
    </source>
</evidence>
<dbReference type="Pfam" id="PF00550">
    <property type="entry name" value="PP-binding"/>
    <property type="match status" value="1"/>
</dbReference>
<dbReference type="InterPro" id="IPR009081">
    <property type="entry name" value="PP-bd_ACP"/>
</dbReference>
<protein>
    <submittedName>
        <fullName evidence="4">Acyl carrier protein</fullName>
    </submittedName>
</protein>
<keyword evidence="5" id="KW-1185">Reference proteome</keyword>
<dbReference type="PROSITE" id="PS00012">
    <property type="entry name" value="PHOSPHOPANTETHEINE"/>
    <property type="match status" value="1"/>
</dbReference>
<gene>
    <name evidence="4" type="ORF">FPL14_04835</name>
</gene>
<sequence length="83" mass="9625">MQMDSIELKISEIVREMLKVHGNVNLTADQNLFDIGLDSLNAIQLIVRLEEEFDIIIDDDELIFDNFDSIEKIMEIMKNKQAV</sequence>
<proteinExistence type="predicted"/>
<dbReference type="AlphaFoldDB" id="A0A7G5BUG9"/>
<organism evidence="4 5">
    <name type="scientific">Cohnella cholangitidis</name>
    <dbReference type="NCBI Taxonomy" id="2598458"/>
    <lineage>
        <taxon>Bacteria</taxon>
        <taxon>Bacillati</taxon>
        <taxon>Bacillota</taxon>
        <taxon>Bacilli</taxon>
        <taxon>Bacillales</taxon>
        <taxon>Paenibacillaceae</taxon>
        <taxon>Cohnella</taxon>
    </lineage>
</organism>
<feature type="domain" description="Carrier" evidence="3">
    <location>
        <begin position="4"/>
        <end position="81"/>
    </location>
</feature>
<dbReference type="KEGG" id="cchl:FPL14_04835"/>
<dbReference type="SUPFAM" id="SSF47336">
    <property type="entry name" value="ACP-like"/>
    <property type="match status" value="1"/>
</dbReference>
<evidence type="ECO:0000259" key="3">
    <source>
        <dbReference type="PROSITE" id="PS50075"/>
    </source>
</evidence>
<name>A0A7G5BUG9_9BACL</name>
<evidence type="ECO:0000313" key="4">
    <source>
        <dbReference type="EMBL" id="QMV40603.1"/>
    </source>
</evidence>
<dbReference type="Gene3D" id="1.10.1200.10">
    <property type="entry name" value="ACP-like"/>
    <property type="match status" value="1"/>
</dbReference>
<dbReference type="Proteomes" id="UP000515679">
    <property type="component" value="Chromosome"/>
</dbReference>